<organism evidence="2 3">
    <name type="scientific">Spirosoma sordidisoli</name>
    <dbReference type="NCBI Taxonomy" id="2502893"/>
    <lineage>
        <taxon>Bacteria</taxon>
        <taxon>Pseudomonadati</taxon>
        <taxon>Bacteroidota</taxon>
        <taxon>Cytophagia</taxon>
        <taxon>Cytophagales</taxon>
        <taxon>Cytophagaceae</taxon>
        <taxon>Spirosoma</taxon>
    </lineage>
</organism>
<feature type="transmembrane region" description="Helical" evidence="1">
    <location>
        <begin position="117"/>
        <end position="134"/>
    </location>
</feature>
<dbReference type="EMBL" id="SBLB01000006">
    <property type="protein sequence ID" value="RYC67891.1"/>
    <property type="molecule type" value="Genomic_DNA"/>
</dbReference>
<feature type="transmembrane region" description="Helical" evidence="1">
    <location>
        <begin position="191"/>
        <end position="216"/>
    </location>
</feature>
<accession>A0A4Q2UJW9</accession>
<evidence type="ECO:0008006" key="4">
    <source>
        <dbReference type="Google" id="ProtNLM"/>
    </source>
</evidence>
<keyword evidence="1" id="KW-0812">Transmembrane</keyword>
<evidence type="ECO:0000256" key="1">
    <source>
        <dbReference type="SAM" id="Phobius"/>
    </source>
</evidence>
<keyword evidence="1" id="KW-1133">Transmembrane helix</keyword>
<keyword evidence="3" id="KW-1185">Reference proteome</keyword>
<dbReference type="RefSeq" id="WP_129603670.1">
    <property type="nucleotide sequence ID" value="NZ_SBLB01000006.1"/>
</dbReference>
<feature type="transmembrane region" description="Helical" evidence="1">
    <location>
        <begin position="223"/>
        <end position="242"/>
    </location>
</feature>
<feature type="transmembrane region" description="Helical" evidence="1">
    <location>
        <begin position="41"/>
        <end position="62"/>
    </location>
</feature>
<feature type="transmembrane region" description="Helical" evidence="1">
    <location>
        <begin position="327"/>
        <end position="344"/>
    </location>
</feature>
<keyword evidence="1" id="KW-0472">Membrane</keyword>
<evidence type="ECO:0000313" key="2">
    <source>
        <dbReference type="EMBL" id="RYC67891.1"/>
    </source>
</evidence>
<protein>
    <recommendedName>
        <fullName evidence="4">DUF2029 domain-containing protein</fullName>
    </recommendedName>
</protein>
<dbReference type="AlphaFoldDB" id="A0A4Q2UJW9"/>
<proteinExistence type="predicted"/>
<name>A0A4Q2UJW9_9BACT</name>
<feature type="transmembrane region" description="Helical" evidence="1">
    <location>
        <begin position="279"/>
        <end position="297"/>
    </location>
</feature>
<reference evidence="2 3" key="1">
    <citation type="submission" date="2019-01" db="EMBL/GenBank/DDBJ databases">
        <title>Spirosoma flava sp. nov., a propanil-degrading bacterium isolated from herbicide-contaminated soil.</title>
        <authorList>
            <person name="Zhang L."/>
            <person name="Jiang J.-D."/>
        </authorList>
    </citation>
    <scope>NUCLEOTIDE SEQUENCE [LARGE SCALE GENOMIC DNA]</scope>
    <source>
        <strain evidence="2 3">TY50</strain>
    </source>
</reference>
<evidence type="ECO:0000313" key="3">
    <source>
        <dbReference type="Proteomes" id="UP000290407"/>
    </source>
</evidence>
<feature type="transmembrane region" description="Helical" evidence="1">
    <location>
        <begin position="351"/>
        <end position="370"/>
    </location>
</feature>
<comment type="caution">
    <text evidence="2">The sequence shown here is derived from an EMBL/GenBank/DDBJ whole genome shotgun (WGS) entry which is preliminary data.</text>
</comment>
<feature type="transmembrane region" description="Helical" evidence="1">
    <location>
        <begin position="390"/>
        <end position="408"/>
    </location>
</feature>
<sequence length="418" mass="46976">MPDFPSSVIPKAAIAFLLSVLLVLFWYYRQALTPAYNRQPLALGIAFFLLRIVPFIGLYIVLGYDARSDVPMFFEASKEALEMKVVYRDFDSAYSPLFAYLTALPLLIWYSPEAITLLLILLEGLTLALTFRYYRSLPGPADEPFHKAILYLLLPISMVLSVLSGQEDELMWLFGVWALMAWRHRQDDLSVGLVLGLGMVVTKAILVLTLIPVFFLVRNQLRYVAGLLLVGLPALAIMYGLVGLEFLEPVQQANDPRTPNIWTVLRPLLGSVIPLGQKSLNWVGLASILAFGCYVAYRNRPRFEAGFVTLWVSTYAFMMIVQQSSLANYAYIYVMPMLFGVVALTSRNQLLFLLLFNVAVVVQPPLWWSMDMPLFSSLSDLTTAKAVAEYVLEVVIVGCLIWLLAIQFKAARLIGMSK</sequence>
<dbReference type="Proteomes" id="UP000290407">
    <property type="component" value="Unassembled WGS sequence"/>
</dbReference>
<gene>
    <name evidence="2" type="ORF">EQG79_20715</name>
</gene>
<feature type="transmembrane region" description="Helical" evidence="1">
    <location>
        <begin position="304"/>
        <end position="321"/>
    </location>
</feature>
<feature type="transmembrane region" description="Helical" evidence="1">
    <location>
        <begin position="12"/>
        <end position="29"/>
    </location>
</feature>
<feature type="transmembrane region" description="Helical" evidence="1">
    <location>
        <begin position="146"/>
        <end position="163"/>
    </location>
</feature>